<dbReference type="Proteomes" id="UP000275846">
    <property type="component" value="Unassembled WGS sequence"/>
</dbReference>
<reference evidence="1 2" key="2">
    <citation type="submission" date="2018-11" db="EMBL/GenBank/DDBJ databases">
        <authorList>
            <consortium name="Pathogen Informatics"/>
        </authorList>
    </citation>
    <scope>NUCLEOTIDE SEQUENCE [LARGE SCALE GENOMIC DNA]</scope>
    <source>
        <strain evidence="1 2">NST_G2</strain>
    </source>
</reference>
<keyword evidence="2" id="KW-1185">Reference proteome</keyword>
<name>A0A183T0F9_SCHSO</name>
<dbReference type="WBParaSite" id="SSLN_0001032601-mRNA-1">
    <property type="protein sequence ID" value="SSLN_0001032601-mRNA-1"/>
    <property type="gene ID" value="SSLN_0001032601"/>
</dbReference>
<dbReference type="OrthoDB" id="6310407at2759"/>
<gene>
    <name evidence="1" type="ORF">SSLN_LOCUS9957</name>
</gene>
<proteinExistence type="predicted"/>
<evidence type="ECO:0000313" key="1">
    <source>
        <dbReference type="EMBL" id="VDL96342.1"/>
    </source>
</evidence>
<accession>A0A183T0F9</accession>
<reference evidence="3" key="1">
    <citation type="submission" date="2016-06" db="UniProtKB">
        <authorList>
            <consortium name="WormBaseParasite"/>
        </authorList>
    </citation>
    <scope>IDENTIFICATION</scope>
</reference>
<protein>
    <submittedName>
        <fullName evidence="1 3">Uncharacterized protein</fullName>
    </submittedName>
</protein>
<sequence length="226" mass="24275">MSILDHFLHASKGLFSCGDLMGDLIVDFGAAGEIAAQVHEGINRFQLGAIEIDLSCGVIGIGRRLMHHNHFFSVDVKSNVVPGGSQEVHAPLHFLFCHCNEYADISEEKFVNGGCGDTRAEVHPSLVEELAIYLVGDADPGALVKPVAIHRVKGFCLIHEGSVEVSQHLPELLLQLVGGKDHVDCSSVSSEATLAFLEQTLLQVSVQAIEENAGEDLSGDVQQRDS</sequence>
<evidence type="ECO:0000313" key="3">
    <source>
        <dbReference type="WBParaSite" id="SSLN_0001032601-mRNA-1"/>
    </source>
</evidence>
<organism evidence="3">
    <name type="scientific">Schistocephalus solidus</name>
    <name type="common">Tapeworm</name>
    <dbReference type="NCBI Taxonomy" id="70667"/>
    <lineage>
        <taxon>Eukaryota</taxon>
        <taxon>Metazoa</taxon>
        <taxon>Spiralia</taxon>
        <taxon>Lophotrochozoa</taxon>
        <taxon>Platyhelminthes</taxon>
        <taxon>Cestoda</taxon>
        <taxon>Eucestoda</taxon>
        <taxon>Diphyllobothriidea</taxon>
        <taxon>Diphyllobothriidae</taxon>
        <taxon>Schistocephalus</taxon>
    </lineage>
</organism>
<dbReference type="AlphaFoldDB" id="A0A183T0F9"/>
<dbReference type="EMBL" id="UYSU01035567">
    <property type="protein sequence ID" value="VDL96342.1"/>
    <property type="molecule type" value="Genomic_DNA"/>
</dbReference>
<evidence type="ECO:0000313" key="2">
    <source>
        <dbReference type="Proteomes" id="UP000275846"/>
    </source>
</evidence>